<reference evidence="3" key="1">
    <citation type="submission" date="2022-11" db="UniProtKB">
        <authorList>
            <consortium name="WormBaseParasite"/>
        </authorList>
    </citation>
    <scope>IDENTIFICATION</scope>
</reference>
<protein>
    <submittedName>
        <fullName evidence="3">Uncharacterized protein</fullName>
    </submittedName>
</protein>
<name>A0A915DI80_9BILA</name>
<keyword evidence="2" id="KW-1185">Reference proteome</keyword>
<proteinExistence type="predicted"/>
<accession>A0A915DI80</accession>
<organism evidence="2 3">
    <name type="scientific">Ditylenchus dipsaci</name>
    <dbReference type="NCBI Taxonomy" id="166011"/>
    <lineage>
        <taxon>Eukaryota</taxon>
        <taxon>Metazoa</taxon>
        <taxon>Ecdysozoa</taxon>
        <taxon>Nematoda</taxon>
        <taxon>Chromadorea</taxon>
        <taxon>Rhabditida</taxon>
        <taxon>Tylenchina</taxon>
        <taxon>Tylenchomorpha</taxon>
        <taxon>Sphaerularioidea</taxon>
        <taxon>Anguinidae</taxon>
        <taxon>Anguininae</taxon>
        <taxon>Ditylenchus</taxon>
    </lineage>
</organism>
<feature type="region of interest" description="Disordered" evidence="1">
    <location>
        <begin position="44"/>
        <end position="91"/>
    </location>
</feature>
<feature type="compositionally biased region" description="Acidic residues" evidence="1">
    <location>
        <begin position="44"/>
        <end position="60"/>
    </location>
</feature>
<sequence length="91" mass="10075">MHSSHYTRQETFLNGVRQDCKSKFRAFMEYAGPEGGFCIRLNDNADEDLSEEENELEDSSDSTSRISRSGLSEIPDTVSALVTHGSRGSPS</sequence>
<evidence type="ECO:0000256" key="1">
    <source>
        <dbReference type="SAM" id="MobiDB-lite"/>
    </source>
</evidence>
<feature type="compositionally biased region" description="Low complexity" evidence="1">
    <location>
        <begin position="61"/>
        <end position="73"/>
    </location>
</feature>
<evidence type="ECO:0000313" key="3">
    <source>
        <dbReference type="WBParaSite" id="jg19735"/>
    </source>
</evidence>
<dbReference type="WBParaSite" id="jg19735">
    <property type="protein sequence ID" value="jg19735"/>
    <property type="gene ID" value="jg19735"/>
</dbReference>
<evidence type="ECO:0000313" key="2">
    <source>
        <dbReference type="Proteomes" id="UP000887574"/>
    </source>
</evidence>
<dbReference type="AlphaFoldDB" id="A0A915DI80"/>
<dbReference type="Proteomes" id="UP000887574">
    <property type="component" value="Unplaced"/>
</dbReference>